<dbReference type="Proteomes" id="UP001207736">
    <property type="component" value="Unassembled WGS sequence"/>
</dbReference>
<dbReference type="EMBL" id="BQKA01000076">
    <property type="protein sequence ID" value="GJM51614.1"/>
    <property type="molecule type" value="Genomic_DNA"/>
</dbReference>
<name>A0AAV5AW69_9FLAO</name>
<evidence type="ECO:0000313" key="2">
    <source>
        <dbReference type="EMBL" id="GJM54073.1"/>
    </source>
</evidence>
<dbReference type="AlphaFoldDB" id="A0AAV5AW69"/>
<dbReference type="Proteomes" id="UP001208692">
    <property type="component" value="Unassembled WGS sequence"/>
</dbReference>
<evidence type="ECO:0000313" key="4">
    <source>
        <dbReference type="Proteomes" id="UP001208692"/>
    </source>
</evidence>
<sequence length="58" mass="6908">MKKIRVHPEIRQEIAKEFSVTRQTVDMSLKCVFNSDKAKSIRKRAKELLIKESEKIEY</sequence>
<protein>
    <submittedName>
        <fullName evidence="1">Uncharacterized protein</fullName>
    </submittedName>
</protein>
<accession>A0AAV5AW69</accession>
<organism evidence="1 3">
    <name type="scientific">Capnocytophaga catalasegens</name>
    <dbReference type="NCBI Taxonomy" id="1004260"/>
    <lineage>
        <taxon>Bacteria</taxon>
        <taxon>Pseudomonadati</taxon>
        <taxon>Bacteroidota</taxon>
        <taxon>Flavobacteriia</taxon>
        <taxon>Flavobacteriales</taxon>
        <taxon>Flavobacteriaceae</taxon>
        <taxon>Capnocytophaga</taxon>
    </lineage>
</organism>
<keyword evidence="4" id="KW-1185">Reference proteome</keyword>
<evidence type="ECO:0000313" key="3">
    <source>
        <dbReference type="Proteomes" id="UP001207736"/>
    </source>
</evidence>
<dbReference type="RefSeq" id="WP_203966370.1">
    <property type="nucleotide sequence ID" value="NZ_BPMA01000030.1"/>
</dbReference>
<proteinExistence type="predicted"/>
<dbReference type="EMBL" id="BQKB01000060">
    <property type="protein sequence ID" value="GJM54073.1"/>
    <property type="molecule type" value="Genomic_DNA"/>
</dbReference>
<evidence type="ECO:0000313" key="1">
    <source>
        <dbReference type="EMBL" id="GJM51614.1"/>
    </source>
</evidence>
<gene>
    <name evidence="1" type="ORF">RCZ15_25870</name>
    <name evidence="2" type="ORF">RCZ16_23890</name>
</gene>
<reference evidence="1 4" key="1">
    <citation type="submission" date="2021-11" db="EMBL/GenBank/DDBJ databases">
        <title>Draft genome sequence of Capnocytophaga sp. strain KC07075 isolated from cat oral cavity.</title>
        <authorList>
            <person name="Suzuki M."/>
            <person name="Imaoka K."/>
            <person name="Kimura M."/>
            <person name="Morikawa S."/>
            <person name="Maeda K."/>
        </authorList>
    </citation>
    <scope>NUCLEOTIDE SEQUENCE</scope>
    <source>
        <strain evidence="1">KC07075</strain>
        <strain evidence="2 4">KC07079</strain>
    </source>
</reference>
<comment type="caution">
    <text evidence="1">The sequence shown here is derived from an EMBL/GenBank/DDBJ whole genome shotgun (WGS) entry which is preliminary data.</text>
</comment>